<reference evidence="1" key="2">
    <citation type="submission" date="2020-09" db="EMBL/GenBank/DDBJ databases">
        <authorList>
            <person name="Sun Q."/>
            <person name="Zhou Y."/>
        </authorList>
    </citation>
    <scope>NUCLEOTIDE SEQUENCE</scope>
    <source>
        <strain evidence="1">CGMCC 1.15880</strain>
    </source>
</reference>
<dbReference type="AlphaFoldDB" id="A0A916VRW7"/>
<comment type="caution">
    <text evidence="1">The sequence shown here is derived from an EMBL/GenBank/DDBJ whole genome shotgun (WGS) entry which is preliminary data.</text>
</comment>
<accession>A0A916VRW7</accession>
<evidence type="ECO:0000313" key="2">
    <source>
        <dbReference type="Proteomes" id="UP000628017"/>
    </source>
</evidence>
<proteinExistence type="predicted"/>
<protein>
    <submittedName>
        <fullName evidence="1">Uncharacterized protein</fullName>
    </submittedName>
</protein>
<sequence length="86" mass="9796">MTAIILIHPSSAKGYERIRTRNISTLRALSNARIVLANPCEHPIQIIQDAVQVLNYLGTPTDHLMTQQRWDQFQRQYAASHSQVAQ</sequence>
<organism evidence="1 2">
    <name type="scientific">Neptunicoccus cionae</name>
    <dbReference type="NCBI Taxonomy" id="2035344"/>
    <lineage>
        <taxon>Bacteria</taxon>
        <taxon>Pseudomonadati</taxon>
        <taxon>Pseudomonadota</taxon>
        <taxon>Alphaproteobacteria</taxon>
        <taxon>Rhodobacterales</taxon>
        <taxon>Paracoccaceae</taxon>
        <taxon>Neptunicoccus</taxon>
    </lineage>
</organism>
<dbReference type="RefSeq" id="WP_188676063.1">
    <property type="nucleotide sequence ID" value="NZ_BMKA01000003.1"/>
</dbReference>
<evidence type="ECO:0000313" key="1">
    <source>
        <dbReference type="EMBL" id="GGA24036.1"/>
    </source>
</evidence>
<dbReference type="Proteomes" id="UP000628017">
    <property type="component" value="Unassembled WGS sequence"/>
</dbReference>
<gene>
    <name evidence="1" type="ORF">GCM10011498_26250</name>
</gene>
<dbReference type="EMBL" id="BMKA01000003">
    <property type="protein sequence ID" value="GGA24036.1"/>
    <property type="molecule type" value="Genomic_DNA"/>
</dbReference>
<reference evidence="1" key="1">
    <citation type="journal article" date="2014" name="Int. J. Syst. Evol. Microbiol.">
        <title>Complete genome sequence of Corynebacterium casei LMG S-19264T (=DSM 44701T), isolated from a smear-ripened cheese.</title>
        <authorList>
            <consortium name="US DOE Joint Genome Institute (JGI-PGF)"/>
            <person name="Walter F."/>
            <person name="Albersmeier A."/>
            <person name="Kalinowski J."/>
            <person name="Ruckert C."/>
        </authorList>
    </citation>
    <scope>NUCLEOTIDE SEQUENCE</scope>
    <source>
        <strain evidence="1">CGMCC 1.15880</strain>
    </source>
</reference>
<keyword evidence="2" id="KW-1185">Reference proteome</keyword>
<name>A0A916VRW7_9RHOB</name>